<accession>A0A7J6ALN6</accession>
<dbReference type="Proteomes" id="UP000593565">
    <property type="component" value="Unassembled WGS sequence"/>
</dbReference>
<reference evidence="1 2" key="1">
    <citation type="submission" date="2020-02" db="EMBL/GenBank/DDBJ databases">
        <title>A chromosome-scale genome assembly of the black bullhead catfish (Ameiurus melas).</title>
        <authorList>
            <person name="Wen M."/>
            <person name="Zham M."/>
            <person name="Cabau C."/>
            <person name="Klopp C."/>
            <person name="Donnadieu C."/>
            <person name="Roques C."/>
            <person name="Bouchez O."/>
            <person name="Lampietro C."/>
            <person name="Jouanno E."/>
            <person name="Herpin A."/>
            <person name="Louis A."/>
            <person name="Berthelot C."/>
            <person name="Parey E."/>
            <person name="Roest-Crollius H."/>
            <person name="Braasch I."/>
            <person name="Postlethwait J."/>
            <person name="Robinson-Rechavi M."/>
            <person name="Echchiki A."/>
            <person name="Begum T."/>
            <person name="Montfort J."/>
            <person name="Schartl M."/>
            <person name="Bobe J."/>
            <person name="Guiguen Y."/>
        </authorList>
    </citation>
    <scope>NUCLEOTIDE SEQUENCE [LARGE SCALE GENOMIC DNA]</scope>
    <source>
        <strain evidence="1">M_S1</strain>
        <tissue evidence="1">Blood</tissue>
    </source>
</reference>
<keyword evidence="2" id="KW-1185">Reference proteome</keyword>
<dbReference type="EMBL" id="JAAGNN010000011">
    <property type="protein sequence ID" value="KAF4082939.1"/>
    <property type="molecule type" value="Genomic_DNA"/>
</dbReference>
<gene>
    <name evidence="1" type="ORF">AMELA_G00134340</name>
</gene>
<protein>
    <submittedName>
        <fullName evidence="1">Uncharacterized protein</fullName>
    </submittedName>
</protein>
<evidence type="ECO:0000313" key="1">
    <source>
        <dbReference type="EMBL" id="KAF4082939.1"/>
    </source>
</evidence>
<name>A0A7J6ALN6_AMEME</name>
<dbReference type="AlphaFoldDB" id="A0A7J6ALN6"/>
<evidence type="ECO:0000313" key="2">
    <source>
        <dbReference type="Proteomes" id="UP000593565"/>
    </source>
</evidence>
<sequence>MLRLGDGGSHEHIGCVPDPRDAIGFRLHNPLSDWFVKSRLALCWHRIGLDRTCAFSTFFMFCAWLHVLGGKRWR</sequence>
<proteinExistence type="predicted"/>
<comment type="caution">
    <text evidence="1">The sequence shown here is derived from an EMBL/GenBank/DDBJ whole genome shotgun (WGS) entry which is preliminary data.</text>
</comment>
<organism evidence="1 2">
    <name type="scientific">Ameiurus melas</name>
    <name type="common">Black bullhead</name>
    <name type="synonym">Silurus melas</name>
    <dbReference type="NCBI Taxonomy" id="219545"/>
    <lineage>
        <taxon>Eukaryota</taxon>
        <taxon>Metazoa</taxon>
        <taxon>Chordata</taxon>
        <taxon>Craniata</taxon>
        <taxon>Vertebrata</taxon>
        <taxon>Euteleostomi</taxon>
        <taxon>Actinopterygii</taxon>
        <taxon>Neopterygii</taxon>
        <taxon>Teleostei</taxon>
        <taxon>Ostariophysi</taxon>
        <taxon>Siluriformes</taxon>
        <taxon>Ictaluridae</taxon>
        <taxon>Ameiurus</taxon>
    </lineage>
</organism>